<dbReference type="InterPro" id="IPR008538">
    <property type="entry name" value="Uma2"/>
</dbReference>
<proteinExistence type="predicted"/>
<comment type="caution">
    <text evidence="2">The sequence shown here is derived from an EMBL/GenBank/DDBJ whole genome shotgun (WGS) entry which is preliminary data.</text>
</comment>
<gene>
    <name evidence="2" type="ORF">RM844_28030</name>
</gene>
<name>A0ABU2JZ61_9ACTN</name>
<evidence type="ECO:0000313" key="3">
    <source>
        <dbReference type="Proteomes" id="UP001183410"/>
    </source>
</evidence>
<keyword evidence="3" id="KW-1185">Reference proteome</keyword>
<dbReference type="PANTHER" id="PTHR35400:SF3">
    <property type="entry name" value="SLL1072 PROTEIN"/>
    <property type="match status" value="1"/>
</dbReference>
<keyword evidence="2" id="KW-0255">Endonuclease</keyword>
<organism evidence="2 3">
    <name type="scientific">Streptomyces chisholmiae</name>
    <dbReference type="NCBI Taxonomy" id="3075540"/>
    <lineage>
        <taxon>Bacteria</taxon>
        <taxon>Bacillati</taxon>
        <taxon>Actinomycetota</taxon>
        <taxon>Actinomycetes</taxon>
        <taxon>Kitasatosporales</taxon>
        <taxon>Streptomycetaceae</taxon>
        <taxon>Streptomyces</taxon>
    </lineage>
</organism>
<dbReference type="Proteomes" id="UP001183410">
    <property type="component" value="Unassembled WGS sequence"/>
</dbReference>
<dbReference type="InterPro" id="IPR011335">
    <property type="entry name" value="Restrct_endonuc-II-like"/>
</dbReference>
<dbReference type="Pfam" id="PF05685">
    <property type="entry name" value="Uma2"/>
    <property type="match status" value="1"/>
</dbReference>
<dbReference type="EMBL" id="JAVREO010000023">
    <property type="protein sequence ID" value="MDT0270127.1"/>
    <property type="molecule type" value="Genomic_DNA"/>
</dbReference>
<reference evidence="3" key="1">
    <citation type="submission" date="2023-07" db="EMBL/GenBank/DDBJ databases">
        <title>30 novel species of actinomycetes from the DSMZ collection.</title>
        <authorList>
            <person name="Nouioui I."/>
        </authorList>
    </citation>
    <scope>NUCLEOTIDE SEQUENCE [LARGE SCALE GENOMIC DNA]</scope>
    <source>
        <strain evidence="3">DSM 44915</strain>
    </source>
</reference>
<keyword evidence="2" id="KW-0378">Hydrolase</keyword>
<protein>
    <submittedName>
        <fullName evidence="2">Uma2 family endonuclease</fullName>
    </submittedName>
</protein>
<keyword evidence="2" id="KW-0540">Nuclease</keyword>
<dbReference type="Gene3D" id="3.90.1570.10">
    <property type="entry name" value="tt1808, chain A"/>
    <property type="match status" value="1"/>
</dbReference>
<dbReference type="InterPro" id="IPR012296">
    <property type="entry name" value="Nuclease_put_TT1808"/>
</dbReference>
<dbReference type="RefSeq" id="WP_311670233.1">
    <property type="nucleotide sequence ID" value="NZ_JAVREO010000023.1"/>
</dbReference>
<accession>A0ABU2JZ61</accession>
<dbReference type="SUPFAM" id="SSF52980">
    <property type="entry name" value="Restriction endonuclease-like"/>
    <property type="match status" value="1"/>
</dbReference>
<dbReference type="GO" id="GO:0004519">
    <property type="term" value="F:endonuclease activity"/>
    <property type="evidence" value="ECO:0007669"/>
    <property type="project" value="UniProtKB-KW"/>
</dbReference>
<evidence type="ECO:0000259" key="1">
    <source>
        <dbReference type="Pfam" id="PF05685"/>
    </source>
</evidence>
<dbReference type="CDD" id="cd06260">
    <property type="entry name" value="DUF820-like"/>
    <property type="match status" value="1"/>
</dbReference>
<feature type="domain" description="Putative restriction endonuclease" evidence="1">
    <location>
        <begin position="32"/>
        <end position="193"/>
    </location>
</feature>
<dbReference type="PANTHER" id="PTHR35400">
    <property type="entry name" value="SLR1083 PROTEIN"/>
    <property type="match status" value="1"/>
</dbReference>
<evidence type="ECO:0000313" key="2">
    <source>
        <dbReference type="EMBL" id="MDT0270127.1"/>
    </source>
</evidence>
<sequence length="200" mass="21639">MVAQHPGPASDDDAAAGTADDLLEVALRGLDVPEGFRVEVYEEEIVVTPPPDGDHEYIVAALTREVLLHAGTAMLSAGNKGLLLPRGGLFPLNRMVPDATFAPVAANPFRGAPAWMEPEGVSMVVEVTSSRPERDRFDKRRAYAQGGIPLYLLVDRDRGTSTLFSAPTQQDYAQQHRVPLGKPLPLPDPFAFDLDTGRLL</sequence>